<dbReference type="Proteomes" id="UP000824049">
    <property type="component" value="Unassembled WGS sequence"/>
</dbReference>
<reference evidence="2" key="2">
    <citation type="submission" date="2021-04" db="EMBL/GenBank/DDBJ databases">
        <authorList>
            <person name="Gilroy R."/>
        </authorList>
    </citation>
    <scope>NUCLEOTIDE SEQUENCE</scope>
    <source>
        <strain evidence="2">CHK179-28034</strain>
    </source>
</reference>
<evidence type="ECO:0000256" key="1">
    <source>
        <dbReference type="SAM" id="Phobius"/>
    </source>
</evidence>
<organism evidence="2 3">
    <name type="scientific">Candidatus Anaerobutyricum stercoris</name>
    <dbReference type="NCBI Taxonomy" id="2838457"/>
    <lineage>
        <taxon>Bacteria</taxon>
        <taxon>Bacillati</taxon>
        <taxon>Bacillota</taxon>
        <taxon>Clostridia</taxon>
        <taxon>Lachnospirales</taxon>
        <taxon>Lachnospiraceae</taxon>
        <taxon>Anaerobutyricum</taxon>
    </lineage>
</organism>
<dbReference type="AlphaFoldDB" id="A0A9D2EK73"/>
<evidence type="ECO:0000313" key="3">
    <source>
        <dbReference type="Proteomes" id="UP000824049"/>
    </source>
</evidence>
<proteinExistence type="predicted"/>
<evidence type="ECO:0000313" key="2">
    <source>
        <dbReference type="EMBL" id="HIZ39027.1"/>
    </source>
</evidence>
<accession>A0A9D2EK73</accession>
<comment type="caution">
    <text evidence="2">The sequence shown here is derived from an EMBL/GenBank/DDBJ whole genome shotgun (WGS) entry which is preliminary data.</text>
</comment>
<keyword evidence="1" id="KW-0472">Membrane</keyword>
<gene>
    <name evidence="2" type="ORF">H9968_03745</name>
</gene>
<feature type="transmembrane region" description="Helical" evidence="1">
    <location>
        <begin position="415"/>
        <end position="436"/>
    </location>
</feature>
<feature type="transmembrane region" description="Helical" evidence="1">
    <location>
        <begin position="46"/>
        <end position="67"/>
    </location>
</feature>
<feature type="transmembrane region" description="Helical" evidence="1">
    <location>
        <begin position="297"/>
        <end position="316"/>
    </location>
</feature>
<reference evidence="2" key="1">
    <citation type="journal article" date="2021" name="PeerJ">
        <title>Extensive microbial diversity within the chicken gut microbiome revealed by metagenomics and culture.</title>
        <authorList>
            <person name="Gilroy R."/>
            <person name="Ravi A."/>
            <person name="Getino M."/>
            <person name="Pursley I."/>
            <person name="Horton D.L."/>
            <person name="Alikhan N.F."/>
            <person name="Baker D."/>
            <person name="Gharbi K."/>
            <person name="Hall N."/>
            <person name="Watson M."/>
            <person name="Adriaenssens E.M."/>
            <person name="Foster-Nyarko E."/>
            <person name="Jarju S."/>
            <person name="Secka A."/>
            <person name="Antonio M."/>
            <person name="Oren A."/>
            <person name="Chaudhuri R.R."/>
            <person name="La Ragione R."/>
            <person name="Hildebrand F."/>
            <person name="Pallen M.J."/>
        </authorList>
    </citation>
    <scope>NUCLEOTIDE SEQUENCE</scope>
    <source>
        <strain evidence="2">CHK179-28034</strain>
    </source>
</reference>
<feature type="transmembrane region" description="Helical" evidence="1">
    <location>
        <begin position="259"/>
        <end position="277"/>
    </location>
</feature>
<evidence type="ECO:0008006" key="4">
    <source>
        <dbReference type="Google" id="ProtNLM"/>
    </source>
</evidence>
<dbReference type="EMBL" id="DXBR01000040">
    <property type="protein sequence ID" value="HIZ39027.1"/>
    <property type="molecule type" value="Genomic_DNA"/>
</dbReference>
<keyword evidence="1" id="KW-1133">Transmembrane helix</keyword>
<sequence length="441" mass="50867">MFIKVPFSIRRRLTDAVKRRIEGQYAETEEQTERRAEEFLIGEGMLIFWGMALLTVLLGSLLVYHLMEPGTLIFERNGFGEGDKEISVILNKEKQQKEYSLTLGEQKLSRKEEKVLRKDFFHELAVQMAGANDSLQKVNQKLCFEEELPGWPFYISYEPQNTEYLHIDGSLGEKSRSLRGQEKLSTRVAVTAEYDMYVWRKEYKVQFKAQEKAQKATPFSKAMEVLRRTEKETRGEKTYTVPSLSDGVSAGRKQRISPAALLLFGMAILLLLLLRNVSELKNGEKLCRKETLRDFPVIVHLLALYMGAGLSFPSAVHRISVDYMSRTDRKRTYAFEEILHMDTCMKLGEGQQEACMQWGKRFKEPAYQKLSLTLLQVMAKGTKEGRTLMSHMEQEAFRQRMDQAKKEGEEASTKLLFPMIVLLGMVMLLVMFPAIVRFRGF</sequence>
<keyword evidence="1" id="KW-0812">Transmembrane</keyword>
<name>A0A9D2EK73_9FIRM</name>
<protein>
    <recommendedName>
        <fullName evidence="4">Type II secretion system protein GspF domain-containing protein</fullName>
    </recommendedName>
</protein>